<sequence length="126" mass="15097">MDVFSLEKRLPVCVFILILWTTLLEENVACSTFLSGKKVWSFLFTISLNLFCADLYLLYVKWRKWWKSEGTQTDLQRRAHLILQGLWCFFFLVLCSILLFKRPRGRKRNSIHRQDQKRISLVYFVG</sequence>
<name>W9R4K7_9ROSA</name>
<accession>W9R4K7</accession>
<keyword evidence="1" id="KW-0472">Membrane</keyword>
<protein>
    <submittedName>
        <fullName evidence="2">Uncharacterized protein</fullName>
    </submittedName>
</protein>
<dbReference type="Proteomes" id="UP000030645">
    <property type="component" value="Unassembled WGS sequence"/>
</dbReference>
<reference evidence="3" key="1">
    <citation type="submission" date="2013-01" db="EMBL/GenBank/DDBJ databases">
        <title>Draft Genome Sequence of a Mulberry Tree, Morus notabilis C.K. Schneid.</title>
        <authorList>
            <person name="He N."/>
            <person name="Zhao S."/>
        </authorList>
    </citation>
    <scope>NUCLEOTIDE SEQUENCE</scope>
</reference>
<evidence type="ECO:0000313" key="2">
    <source>
        <dbReference type="EMBL" id="EXB56276.1"/>
    </source>
</evidence>
<dbReference type="EMBL" id="KE344284">
    <property type="protein sequence ID" value="EXB56276.1"/>
    <property type="molecule type" value="Genomic_DNA"/>
</dbReference>
<keyword evidence="1" id="KW-0812">Transmembrane</keyword>
<feature type="transmembrane region" description="Helical" evidence="1">
    <location>
        <begin position="81"/>
        <end position="100"/>
    </location>
</feature>
<organism evidence="2 3">
    <name type="scientific">Morus notabilis</name>
    <dbReference type="NCBI Taxonomy" id="981085"/>
    <lineage>
        <taxon>Eukaryota</taxon>
        <taxon>Viridiplantae</taxon>
        <taxon>Streptophyta</taxon>
        <taxon>Embryophyta</taxon>
        <taxon>Tracheophyta</taxon>
        <taxon>Spermatophyta</taxon>
        <taxon>Magnoliopsida</taxon>
        <taxon>eudicotyledons</taxon>
        <taxon>Gunneridae</taxon>
        <taxon>Pentapetalae</taxon>
        <taxon>rosids</taxon>
        <taxon>fabids</taxon>
        <taxon>Rosales</taxon>
        <taxon>Moraceae</taxon>
        <taxon>Moreae</taxon>
        <taxon>Morus</taxon>
    </lineage>
</organism>
<keyword evidence="3" id="KW-1185">Reference proteome</keyword>
<feature type="transmembrane region" description="Helical" evidence="1">
    <location>
        <begin position="40"/>
        <end position="60"/>
    </location>
</feature>
<gene>
    <name evidence="2" type="ORF">L484_024814</name>
</gene>
<evidence type="ECO:0000256" key="1">
    <source>
        <dbReference type="SAM" id="Phobius"/>
    </source>
</evidence>
<dbReference type="AlphaFoldDB" id="W9R4K7"/>
<proteinExistence type="predicted"/>
<evidence type="ECO:0000313" key="3">
    <source>
        <dbReference type="Proteomes" id="UP000030645"/>
    </source>
</evidence>
<keyword evidence="1" id="KW-1133">Transmembrane helix</keyword>